<organism evidence="1 2">
    <name type="scientific">Psychrosphaera saromensis</name>
    <dbReference type="NCBI Taxonomy" id="716813"/>
    <lineage>
        <taxon>Bacteria</taxon>
        <taxon>Pseudomonadati</taxon>
        <taxon>Pseudomonadota</taxon>
        <taxon>Gammaproteobacteria</taxon>
        <taxon>Alteromonadales</taxon>
        <taxon>Pseudoalteromonadaceae</taxon>
        <taxon>Psychrosphaera</taxon>
    </lineage>
</organism>
<dbReference type="Pfam" id="PF11227">
    <property type="entry name" value="DUF3025"/>
    <property type="match status" value="1"/>
</dbReference>
<keyword evidence="2" id="KW-1185">Reference proteome</keyword>
<dbReference type="Proteomes" id="UP000239007">
    <property type="component" value="Unassembled WGS sequence"/>
</dbReference>
<dbReference type="EMBL" id="MSCH01000003">
    <property type="protein sequence ID" value="PQJ54688.1"/>
    <property type="molecule type" value="Genomic_DNA"/>
</dbReference>
<evidence type="ECO:0000313" key="2">
    <source>
        <dbReference type="Proteomes" id="UP000239007"/>
    </source>
</evidence>
<comment type="caution">
    <text evidence="1">The sequence shown here is derived from an EMBL/GenBank/DDBJ whole genome shotgun (WGS) entry which is preliminary data.</text>
</comment>
<gene>
    <name evidence="1" type="ORF">BTO11_14210</name>
</gene>
<protein>
    <recommendedName>
        <fullName evidence="3">DUF3025 domain-containing protein</fullName>
    </recommendedName>
</protein>
<dbReference type="AlphaFoldDB" id="A0A2S7UY75"/>
<evidence type="ECO:0000313" key="1">
    <source>
        <dbReference type="EMBL" id="PQJ54688.1"/>
    </source>
</evidence>
<evidence type="ECO:0008006" key="3">
    <source>
        <dbReference type="Google" id="ProtNLM"/>
    </source>
</evidence>
<sequence length="274" mass="31490">MKKFETFTEWTTSFADQGCYDHINRMTAFDEWAGWPSCEALQTLQPDELKNLNNKTIQFVPQSAEQDYSAVAYEEYIYETGKVPTRAKSWHDIFGALSWCMFPNTKATINKLHYDDIKQLGTQNRSSLRNALTLFDECGVVLVTNNQTLLNALKQHQWQQAFIELRDLWHQPSADGVAVYQFGHANYEMLTKPYIGLTGKWLVIEASAEIAGLPLNVQYRMVDQKLATALKNGVLNDNSNLYPLPLMGVPKWLDANEDFSFYDNTDYFRPKSDK</sequence>
<reference evidence="1 2" key="1">
    <citation type="submission" date="2016-12" db="EMBL/GenBank/DDBJ databases">
        <title>Diversity of luminous bacteria.</title>
        <authorList>
            <person name="Yoshizawa S."/>
            <person name="Kogure K."/>
        </authorList>
    </citation>
    <scope>NUCLEOTIDE SEQUENCE [LARGE SCALE GENOMIC DNA]</scope>
    <source>
        <strain evidence="1 2">SA4-48</strain>
    </source>
</reference>
<accession>A0A2S7UY75</accession>
<name>A0A2S7UY75_9GAMM</name>
<dbReference type="RefSeq" id="WP_105053209.1">
    <property type="nucleotide sequence ID" value="NZ_BMYG01000001.1"/>
</dbReference>
<dbReference type="OrthoDB" id="5292474at2"/>
<proteinExistence type="predicted"/>
<dbReference type="InterPro" id="IPR021390">
    <property type="entry name" value="DUF3025"/>
</dbReference>